<evidence type="ECO:0000256" key="5">
    <source>
        <dbReference type="ARBA" id="ARBA00023136"/>
    </source>
</evidence>
<sequence>MGVAGSGSGGRRDRGPPVGSSGSKRKTAWDGGDPDHGGGAAYGGLPSGGGWEVKEGKSYSPLVAARCRCFAQEEINDSCTASTELIQLDPPELSFPCLNKNSLSSVDIVNITDCYVGFSIFSTREFSACYETEPSRGILPPRSTQRMLVQHEPEEDMRCMKNIFVWNMIVDQGVESSILTYHINRKDSKELPFIFNNNISPCTSTSNELIRFDHPGLPLPFSQNQTWLFSINMVNVTDYHVGFRPFMADEEDVAVYYRTDAVFGILATRSAQRLLIARQIDEEEPQDTPYKDDNLFIWNAIVSECVKVSDLDCSMSLKPEESLELPITINKLTSPTSVELIKFEPLEVCFPFLPSKRLSSSIKIVNITDYHIGFKTQVGETNVALYITEPQCGILPPWSTQELLVTRVANEEAPELEDICFVAEDVNVSDLTRYMNEEESKELPIVFTETSSSILDELIQFDPPELHFPILPNKKVLSSIKIVNLTDYNVGFNTYSRPTSAAPYHTEPSRGILTPRSTQKLMVTREEKEDTLEDKQLNEKYFVWTSILSEGVKDGELSDYMDDQESKELPIVLDKISSLTSSDELIQLDPAELCMPHWPNKEMKFIVNIVNTTDFYVAFNVYTISRNASRDKEPAGRASKGILPPRSTKRQILNWIIDETEEPVEDYFVWSRVVTEGVESRDIIGYMVEEESKKLPFIILNKASPACSSKELIQFEPPELSLPLMMMPNKPLLFSVNIVNSTDYYVGFDKYNPQTNVAWYYTKPAGGVMPPRATQRLVVLRVPKKKEELLSECQDDKFLVWSCLVNEGAKASNFYDYTKYEGSKELPIVYTTNKTSSLCTSDELIQFDHPQLPFIFLPNMRVPMLRLLKIVNVTDHIVGFSTWSHEANSASYTMEPRAGILPPQSTQAIKVRRTPKKNLTEDMQCKDKIFVWNGIVTEGVQVSDVQIYWKDDDKELPIVLTKGRAGKAIVIDLFVGF</sequence>
<feature type="domain" description="MSP" evidence="7">
    <location>
        <begin position="845"/>
        <end position="977"/>
    </location>
</feature>
<dbReference type="InterPro" id="IPR008962">
    <property type="entry name" value="PapD-like_sf"/>
</dbReference>
<dbReference type="Gene3D" id="2.60.40.10">
    <property type="entry name" value="Immunoglobulins"/>
    <property type="match status" value="5"/>
</dbReference>
<name>A0A080YUR9_WHEAT</name>
<dbReference type="InterPro" id="IPR000535">
    <property type="entry name" value="MSP_dom"/>
</dbReference>
<dbReference type="InterPro" id="IPR016763">
    <property type="entry name" value="VAP"/>
</dbReference>
<feature type="domain" description="MSP" evidence="7">
    <location>
        <begin position="712"/>
        <end position="833"/>
    </location>
</feature>
<evidence type="ECO:0000259" key="7">
    <source>
        <dbReference type="PROSITE" id="PS50202"/>
    </source>
</evidence>
<evidence type="ECO:0000256" key="4">
    <source>
        <dbReference type="ARBA" id="ARBA00022989"/>
    </source>
</evidence>
<evidence type="ECO:0000256" key="6">
    <source>
        <dbReference type="SAM" id="MobiDB-lite"/>
    </source>
</evidence>
<comment type="subcellular location">
    <subcellularLocation>
        <location evidence="1">Membrane</location>
        <topology evidence="1">Single-pass type IV membrane protein</topology>
    </subcellularLocation>
</comment>
<comment type="similarity">
    <text evidence="2">Belongs to the VAMP-associated protein (VAP) (TC 9.B.17) family.</text>
</comment>
<evidence type="ECO:0000256" key="3">
    <source>
        <dbReference type="ARBA" id="ARBA00022692"/>
    </source>
</evidence>
<dbReference type="AlphaFoldDB" id="A0A080YUR9"/>
<organism evidence="8">
    <name type="scientific">Triticum aestivum</name>
    <name type="common">Wheat</name>
    <dbReference type="NCBI Taxonomy" id="4565"/>
    <lineage>
        <taxon>Eukaryota</taxon>
        <taxon>Viridiplantae</taxon>
        <taxon>Streptophyta</taxon>
        <taxon>Embryophyta</taxon>
        <taxon>Tracheophyta</taxon>
        <taxon>Spermatophyta</taxon>
        <taxon>Magnoliopsida</taxon>
        <taxon>Liliopsida</taxon>
        <taxon>Poales</taxon>
        <taxon>Poaceae</taxon>
        <taxon>BOP clade</taxon>
        <taxon>Pooideae</taxon>
        <taxon>Triticodae</taxon>
        <taxon>Triticeae</taxon>
        <taxon>Triticinae</taxon>
        <taxon>Triticum</taxon>
    </lineage>
</organism>
<dbReference type="PANTHER" id="PTHR10809:SF6">
    <property type="entry name" value="AT11025P-RELATED"/>
    <property type="match status" value="1"/>
</dbReference>
<accession>A0A080YUR9</accession>
<keyword evidence="5" id="KW-0472">Membrane</keyword>
<feature type="domain" description="MSP" evidence="7">
    <location>
        <begin position="458"/>
        <end position="579"/>
    </location>
</feature>
<evidence type="ECO:0000313" key="8">
    <source>
        <dbReference type="EMBL" id="CDM87157.1"/>
    </source>
</evidence>
<evidence type="ECO:0000256" key="2">
    <source>
        <dbReference type="ARBA" id="ARBA00008932"/>
    </source>
</evidence>
<gene>
    <name evidence="8" type="ORF">TRAES_3BF024600150CFD_c1</name>
</gene>
<dbReference type="PANTHER" id="PTHR10809">
    <property type="entry name" value="VESICLE-ASSOCIATED MEMBRANE PROTEIN-ASSOCIATED PROTEIN"/>
    <property type="match status" value="1"/>
</dbReference>
<reference evidence="8" key="1">
    <citation type="journal article" date="2014" name="Science">
        <title>Structural and functional partitioning of bread wheat chromosome 3B.</title>
        <authorList>
            <person name="Choulet F."/>
            <person name="Alberti A."/>
            <person name="Theil S."/>
            <person name="Glover N."/>
            <person name="Barbe V."/>
            <person name="Daron J."/>
            <person name="Pingault L."/>
            <person name="Sourdille P."/>
            <person name="Couloux A."/>
            <person name="Paux E."/>
            <person name="Leroy P."/>
            <person name="Mangenot S."/>
            <person name="Guilhot N."/>
            <person name="Le Gouis J."/>
            <person name="Balfourier F."/>
            <person name="Alaux M."/>
            <person name="Jamilloux V."/>
            <person name="Poulain J."/>
            <person name="Durand C."/>
            <person name="Bellec A."/>
            <person name="Gaspin C."/>
            <person name="Safar J."/>
            <person name="Dolezel J."/>
            <person name="Rogers J."/>
            <person name="Vandepoele K."/>
            <person name="Aury J.M."/>
            <person name="Mayer K."/>
            <person name="Berges H."/>
            <person name="Quesneville H."/>
            <person name="Wincker P."/>
            <person name="Feuillet C."/>
        </authorList>
    </citation>
    <scope>NUCLEOTIDE SEQUENCE</scope>
</reference>
<evidence type="ECO:0000256" key="1">
    <source>
        <dbReference type="ARBA" id="ARBA00004211"/>
    </source>
</evidence>
<keyword evidence="3" id="KW-0812">Transmembrane</keyword>
<protein>
    <recommendedName>
        <fullName evidence="7">MSP domain-containing protein</fullName>
    </recommendedName>
</protein>
<dbReference type="InterPro" id="IPR013783">
    <property type="entry name" value="Ig-like_fold"/>
</dbReference>
<dbReference type="SUPFAM" id="SSF49354">
    <property type="entry name" value="PapD-like"/>
    <property type="match status" value="5"/>
</dbReference>
<feature type="region of interest" description="Disordered" evidence="6">
    <location>
        <begin position="1"/>
        <end position="44"/>
    </location>
</feature>
<keyword evidence="4" id="KW-1133">Transmembrane helix</keyword>
<dbReference type="EMBL" id="HG670306">
    <property type="protein sequence ID" value="CDM87157.1"/>
    <property type="molecule type" value="Genomic_DNA"/>
</dbReference>
<dbReference type="ExpressionAtlas" id="A0A080YUR9">
    <property type="expression patterns" value="baseline and differential"/>
</dbReference>
<feature type="domain" description="MSP" evidence="7">
    <location>
        <begin position="340"/>
        <end position="450"/>
    </location>
</feature>
<dbReference type="HOGENOM" id="CLU_304277_0_0_1"/>
<dbReference type="PROSITE" id="PS50202">
    <property type="entry name" value="MSP"/>
    <property type="match status" value="4"/>
</dbReference>
<dbReference type="GO" id="GO:0005789">
    <property type="term" value="C:endoplasmic reticulum membrane"/>
    <property type="evidence" value="ECO:0007669"/>
    <property type="project" value="InterPro"/>
</dbReference>
<dbReference type="Pfam" id="PF00635">
    <property type="entry name" value="Motile_Sperm"/>
    <property type="match status" value="2"/>
</dbReference>
<proteinExistence type="inferred from homology"/>